<name>A0A4C1SAR5_EUMVA</name>
<dbReference type="AlphaFoldDB" id="A0A4C1SAR5"/>
<evidence type="ECO:0000256" key="1">
    <source>
        <dbReference type="SAM" id="MobiDB-lite"/>
    </source>
</evidence>
<feature type="region of interest" description="Disordered" evidence="1">
    <location>
        <begin position="172"/>
        <end position="197"/>
    </location>
</feature>
<dbReference type="Proteomes" id="UP000299102">
    <property type="component" value="Unassembled WGS sequence"/>
</dbReference>
<accession>A0A4C1SAR5</accession>
<dbReference type="EMBL" id="BGZK01000002">
    <property type="protein sequence ID" value="GBO98935.1"/>
    <property type="molecule type" value="Genomic_DNA"/>
</dbReference>
<reference evidence="2 3" key="1">
    <citation type="journal article" date="2019" name="Commun. Biol.">
        <title>The bagworm genome reveals a unique fibroin gene that provides high tensile strength.</title>
        <authorList>
            <person name="Kono N."/>
            <person name="Nakamura H."/>
            <person name="Ohtoshi R."/>
            <person name="Tomita M."/>
            <person name="Numata K."/>
            <person name="Arakawa K."/>
        </authorList>
    </citation>
    <scope>NUCLEOTIDE SEQUENCE [LARGE SCALE GENOMIC DNA]</scope>
</reference>
<gene>
    <name evidence="2" type="ORF">EVAR_338_1</name>
</gene>
<keyword evidence="3" id="KW-1185">Reference proteome</keyword>
<protein>
    <submittedName>
        <fullName evidence="2">Uncharacterized protein</fullName>
    </submittedName>
</protein>
<feature type="compositionally biased region" description="Basic and acidic residues" evidence="1">
    <location>
        <begin position="187"/>
        <end position="196"/>
    </location>
</feature>
<proteinExistence type="predicted"/>
<comment type="caution">
    <text evidence="2">The sequence shown here is derived from an EMBL/GenBank/DDBJ whole genome shotgun (WGS) entry which is preliminary data.</text>
</comment>
<sequence length="211" mass="22781">MGAPARARAVRNCCKLSPAGGLRESRITSRARAGPTLGQAACAQAELFIPRLPPSAQRHLVADRPDVLHVSLLIVARGGVGACRKCTIFHSASRHAAAGSSRAPPPLIFPRGAAAPAPAWSMVAVSLDACLIFYQRKNTKWLRNLRVETKATSEMPFLSFMNETVTFRSGSDLRAAGAPRKARRRGRPEAVREEALHSTVTKTAHSCRLRN</sequence>
<evidence type="ECO:0000313" key="2">
    <source>
        <dbReference type="EMBL" id="GBO98935.1"/>
    </source>
</evidence>
<organism evidence="2 3">
    <name type="scientific">Eumeta variegata</name>
    <name type="common">Bagworm moth</name>
    <name type="synonym">Eumeta japonica</name>
    <dbReference type="NCBI Taxonomy" id="151549"/>
    <lineage>
        <taxon>Eukaryota</taxon>
        <taxon>Metazoa</taxon>
        <taxon>Ecdysozoa</taxon>
        <taxon>Arthropoda</taxon>
        <taxon>Hexapoda</taxon>
        <taxon>Insecta</taxon>
        <taxon>Pterygota</taxon>
        <taxon>Neoptera</taxon>
        <taxon>Endopterygota</taxon>
        <taxon>Lepidoptera</taxon>
        <taxon>Glossata</taxon>
        <taxon>Ditrysia</taxon>
        <taxon>Tineoidea</taxon>
        <taxon>Psychidae</taxon>
        <taxon>Oiketicinae</taxon>
        <taxon>Eumeta</taxon>
    </lineage>
</organism>
<evidence type="ECO:0000313" key="3">
    <source>
        <dbReference type="Proteomes" id="UP000299102"/>
    </source>
</evidence>